<dbReference type="GO" id="GO:0005739">
    <property type="term" value="C:mitochondrion"/>
    <property type="evidence" value="ECO:0007669"/>
    <property type="project" value="TreeGrafter"/>
</dbReference>
<keyword evidence="1" id="KW-1133">Transmembrane helix</keyword>
<evidence type="ECO:0000313" key="2">
    <source>
        <dbReference type="Ensembl" id="ENSCCRP00010046633.1"/>
    </source>
</evidence>
<dbReference type="Ensembl" id="ENSCCRT00010051109.1">
    <property type="protein sequence ID" value="ENSCCRP00010046633.1"/>
    <property type="gene ID" value="ENSCCRG00010019738.1"/>
</dbReference>
<evidence type="ECO:0000313" key="3">
    <source>
        <dbReference type="Proteomes" id="UP000694427"/>
    </source>
</evidence>
<reference evidence="2" key="1">
    <citation type="submission" date="2025-08" db="UniProtKB">
        <authorList>
            <consortium name="Ensembl"/>
        </authorList>
    </citation>
    <scope>IDENTIFICATION</scope>
</reference>
<sequence length="165" mass="18962">MTESFHEQLRVDSRFLKSDQRLDTELILTDKEASRFRDLDVPTCIRLAELLSHLQDKGEEACREFYRALHLHVEDVYFSLPTRLRLRESGEPVCPIPSPTDRYVMNDHSPFFFLSCFSLAVGSALLYYYGESKQESGSSSTLGLAAMGLSRKVRDVLIWYTEDGK</sequence>
<protein>
    <submittedName>
        <fullName evidence="2">Caspase recruitment domain family, member 19</fullName>
    </submittedName>
</protein>
<keyword evidence="3" id="KW-1185">Reference proteome</keyword>
<dbReference type="AlphaFoldDB" id="A0A8C1KK72"/>
<dbReference type="PANTHER" id="PTHR34765">
    <property type="entry name" value="CASPASE RECRUITMENT DOMAIN-CONTAINING PROTEIN 19"/>
    <property type="match status" value="1"/>
</dbReference>
<feature type="transmembrane region" description="Helical" evidence="1">
    <location>
        <begin position="111"/>
        <end position="130"/>
    </location>
</feature>
<dbReference type="Proteomes" id="UP000694427">
    <property type="component" value="Unplaced"/>
</dbReference>
<proteinExistence type="predicted"/>
<keyword evidence="1" id="KW-0472">Membrane</keyword>
<dbReference type="InterPro" id="IPR011029">
    <property type="entry name" value="DEATH-like_dom_sf"/>
</dbReference>
<reference evidence="2" key="2">
    <citation type="submission" date="2025-09" db="UniProtKB">
        <authorList>
            <consortium name="Ensembl"/>
        </authorList>
    </citation>
    <scope>IDENTIFICATION</scope>
</reference>
<name>A0A8C1KK72_CYPCA</name>
<accession>A0A8C1KK72</accession>
<dbReference type="InterPro" id="IPR043574">
    <property type="entry name" value="CARD19"/>
</dbReference>
<dbReference type="Gene3D" id="1.10.533.10">
    <property type="entry name" value="Death Domain, Fas"/>
    <property type="match status" value="1"/>
</dbReference>
<evidence type="ECO:0000256" key="1">
    <source>
        <dbReference type="SAM" id="Phobius"/>
    </source>
</evidence>
<organism evidence="2 3">
    <name type="scientific">Cyprinus carpio</name>
    <name type="common">Common carp</name>
    <dbReference type="NCBI Taxonomy" id="7962"/>
    <lineage>
        <taxon>Eukaryota</taxon>
        <taxon>Metazoa</taxon>
        <taxon>Chordata</taxon>
        <taxon>Craniata</taxon>
        <taxon>Vertebrata</taxon>
        <taxon>Euteleostomi</taxon>
        <taxon>Actinopterygii</taxon>
        <taxon>Neopterygii</taxon>
        <taxon>Teleostei</taxon>
        <taxon>Ostariophysi</taxon>
        <taxon>Cypriniformes</taxon>
        <taxon>Cyprinidae</taxon>
        <taxon>Cyprininae</taxon>
        <taxon>Cyprinus</taxon>
    </lineage>
</organism>
<dbReference type="PANTHER" id="PTHR34765:SF1">
    <property type="entry name" value="CASPASE RECRUITMENT DOMAIN-CONTAINING PROTEIN 19"/>
    <property type="match status" value="1"/>
</dbReference>
<keyword evidence="1" id="KW-0812">Transmembrane</keyword>